<feature type="region of interest" description="Disordered" evidence="8">
    <location>
        <begin position="1"/>
        <end position="22"/>
    </location>
</feature>
<proteinExistence type="inferred from homology"/>
<comment type="catalytic activity">
    <reaction evidence="1">
        <text>Thiol-dependent hydrolysis of ester, thioester, amide, peptide and isopeptide bonds formed by the C-terminal Gly of ubiquitin (a 76-residue protein attached to proteins as an intracellular targeting signal).</text>
        <dbReference type="EC" id="3.4.19.12"/>
    </reaction>
</comment>
<dbReference type="SUPFAM" id="SSF54001">
    <property type="entry name" value="Cysteine proteinases"/>
    <property type="match status" value="1"/>
</dbReference>
<dbReference type="PROSITE" id="PS50235">
    <property type="entry name" value="USP_3"/>
    <property type="match status" value="1"/>
</dbReference>
<evidence type="ECO:0000256" key="6">
    <source>
        <dbReference type="ARBA" id="ARBA00022801"/>
    </source>
</evidence>
<dbReference type="PANTHER" id="PTHR24006">
    <property type="entry name" value="UBIQUITIN CARBOXYL-TERMINAL HYDROLASE"/>
    <property type="match status" value="1"/>
</dbReference>
<keyword evidence="5" id="KW-0833">Ubl conjugation pathway</keyword>
<feature type="domain" description="USP" evidence="9">
    <location>
        <begin position="123"/>
        <end position="477"/>
    </location>
</feature>
<dbReference type="InterPro" id="IPR038765">
    <property type="entry name" value="Papain-like_cys_pep_sf"/>
</dbReference>
<dbReference type="EC" id="3.4.19.12" evidence="3"/>
<dbReference type="GO" id="GO:0005634">
    <property type="term" value="C:nucleus"/>
    <property type="evidence" value="ECO:0007669"/>
    <property type="project" value="UniProtKB-SubCell"/>
</dbReference>
<dbReference type="PANTHER" id="PTHR24006:SF722">
    <property type="entry name" value="UBIQUITIN CARBOXYL-TERMINAL HYDROLASE 48"/>
    <property type="match status" value="1"/>
</dbReference>
<keyword evidence="7" id="KW-0788">Thiol protease</keyword>
<accession>A0A9N8VZ43</accession>
<evidence type="ECO:0000256" key="5">
    <source>
        <dbReference type="ARBA" id="ARBA00022786"/>
    </source>
</evidence>
<dbReference type="EMBL" id="CAJVPS010000220">
    <property type="protein sequence ID" value="CAG8466404.1"/>
    <property type="molecule type" value="Genomic_DNA"/>
</dbReference>
<dbReference type="OrthoDB" id="6287070at2759"/>
<evidence type="ECO:0000256" key="8">
    <source>
        <dbReference type="SAM" id="MobiDB-lite"/>
    </source>
</evidence>
<keyword evidence="4" id="KW-0645">Protease</keyword>
<evidence type="ECO:0000256" key="3">
    <source>
        <dbReference type="ARBA" id="ARBA00012759"/>
    </source>
</evidence>
<evidence type="ECO:0000256" key="1">
    <source>
        <dbReference type="ARBA" id="ARBA00000707"/>
    </source>
</evidence>
<evidence type="ECO:0000256" key="7">
    <source>
        <dbReference type="ARBA" id="ARBA00022807"/>
    </source>
</evidence>
<dbReference type="Proteomes" id="UP000789508">
    <property type="component" value="Unassembled WGS sequence"/>
</dbReference>
<dbReference type="GO" id="GO:0005829">
    <property type="term" value="C:cytosol"/>
    <property type="evidence" value="ECO:0007669"/>
    <property type="project" value="TreeGrafter"/>
</dbReference>
<dbReference type="InterPro" id="IPR050164">
    <property type="entry name" value="Peptidase_C19"/>
</dbReference>
<name>A0A9N8VZ43_9GLOM</name>
<dbReference type="Gene3D" id="3.90.70.10">
    <property type="entry name" value="Cysteine proteinases"/>
    <property type="match status" value="2"/>
</dbReference>
<organism evidence="10 11">
    <name type="scientific">Ambispora leptoticha</name>
    <dbReference type="NCBI Taxonomy" id="144679"/>
    <lineage>
        <taxon>Eukaryota</taxon>
        <taxon>Fungi</taxon>
        <taxon>Fungi incertae sedis</taxon>
        <taxon>Mucoromycota</taxon>
        <taxon>Glomeromycotina</taxon>
        <taxon>Glomeromycetes</taxon>
        <taxon>Archaeosporales</taxon>
        <taxon>Ambisporaceae</taxon>
        <taxon>Ambispora</taxon>
    </lineage>
</organism>
<evidence type="ECO:0000313" key="10">
    <source>
        <dbReference type="EMBL" id="CAG8466404.1"/>
    </source>
</evidence>
<dbReference type="Pfam" id="PF00443">
    <property type="entry name" value="UCH"/>
    <property type="match status" value="1"/>
</dbReference>
<evidence type="ECO:0000313" key="11">
    <source>
        <dbReference type="Proteomes" id="UP000789508"/>
    </source>
</evidence>
<dbReference type="GO" id="GO:0016579">
    <property type="term" value="P:protein deubiquitination"/>
    <property type="evidence" value="ECO:0007669"/>
    <property type="project" value="InterPro"/>
</dbReference>
<dbReference type="GO" id="GO:0006508">
    <property type="term" value="P:proteolysis"/>
    <property type="evidence" value="ECO:0007669"/>
    <property type="project" value="UniProtKB-KW"/>
</dbReference>
<evidence type="ECO:0000256" key="2">
    <source>
        <dbReference type="ARBA" id="ARBA00009085"/>
    </source>
</evidence>
<keyword evidence="11" id="KW-1185">Reference proteome</keyword>
<keyword evidence="6" id="KW-0378">Hydrolase</keyword>
<sequence length="520" mass="59353">MEDSNKKLLQSDRDSPIKKNRSSMHKIRKRISSILSSFLFPPSRSSYYPAPATKMYSAEEKKLKVESLQLFLADIGHPMEFKQVELLLERNSWNAELVADYCEDMGKAEEGQVAEVNKNVCMVGAENDRGTSCYIDSLLFAMFARMQSFDGLLYAEPENSDASDLLVHLRLFVNRLRSGSFLNAQMIEAYDRGHPTQEDTSELFLFLSSLFELPYLPLGSHLYHGATEEANDERVLTERIIQIAIPGDPQDLTPVSLEEALMLYFHNNIVSGINRTVGNDLSARDGGGNKIKNDGLLELKEVVEEEHEDEKSQIIEEIPVSAWQVLKLLPFYSASNEEGEQIHTGTFQFPDKNLILPLVLKRYGYNDQYKPFRIEKRVIIPPHVNFNTFINSEAEDEPCRCNTEHRYSLQLRSVVCHIGKNLASGHYIGYTSDDEGWYKLDDLNTEQRVKRYNTIEEITYLFNEFSLNAYLLFYELNPMHPAITIEEEAIESDHHVAKKLQLIEFSASNGDGSGENCCIQ</sequence>
<evidence type="ECO:0000259" key="9">
    <source>
        <dbReference type="PROSITE" id="PS50235"/>
    </source>
</evidence>
<gene>
    <name evidence="10" type="ORF">ALEPTO_LOCUS1799</name>
</gene>
<protein>
    <recommendedName>
        <fullName evidence="3">ubiquitinyl hydrolase 1</fullName>
        <ecNumber evidence="3">3.4.19.12</ecNumber>
    </recommendedName>
</protein>
<dbReference type="GO" id="GO:0004843">
    <property type="term" value="F:cysteine-type deubiquitinase activity"/>
    <property type="evidence" value="ECO:0007669"/>
    <property type="project" value="UniProtKB-EC"/>
</dbReference>
<evidence type="ECO:0000256" key="4">
    <source>
        <dbReference type="ARBA" id="ARBA00022670"/>
    </source>
</evidence>
<reference evidence="10" key="1">
    <citation type="submission" date="2021-06" db="EMBL/GenBank/DDBJ databases">
        <authorList>
            <person name="Kallberg Y."/>
            <person name="Tangrot J."/>
            <person name="Rosling A."/>
        </authorList>
    </citation>
    <scope>NUCLEOTIDE SEQUENCE</scope>
    <source>
        <strain evidence="10">FL130A</strain>
    </source>
</reference>
<comment type="similarity">
    <text evidence="2">Belongs to the peptidase C19 family.</text>
</comment>
<comment type="caution">
    <text evidence="10">The sequence shown here is derived from an EMBL/GenBank/DDBJ whole genome shotgun (WGS) entry which is preliminary data.</text>
</comment>
<feature type="compositionally biased region" description="Basic and acidic residues" evidence="8">
    <location>
        <begin position="1"/>
        <end position="17"/>
    </location>
</feature>
<dbReference type="InterPro" id="IPR028889">
    <property type="entry name" value="USP"/>
</dbReference>
<dbReference type="AlphaFoldDB" id="A0A9N8VZ43"/>
<dbReference type="InterPro" id="IPR001394">
    <property type="entry name" value="Peptidase_C19_UCH"/>
</dbReference>